<gene>
    <name evidence="6" type="ORF">GCM10010357_44270</name>
</gene>
<dbReference type="Pfam" id="PF00296">
    <property type="entry name" value="Bac_luciferase"/>
    <property type="match status" value="1"/>
</dbReference>
<keyword evidence="4" id="KW-0503">Monooxygenase</keyword>
<dbReference type="InterPro" id="IPR050172">
    <property type="entry name" value="SsuD_RutA_monooxygenase"/>
</dbReference>
<dbReference type="PANTHER" id="PTHR42847">
    <property type="entry name" value="ALKANESULFONATE MONOOXYGENASE"/>
    <property type="match status" value="1"/>
</dbReference>
<dbReference type="PANTHER" id="PTHR42847:SF4">
    <property type="entry name" value="ALKANESULFONATE MONOOXYGENASE-RELATED"/>
    <property type="match status" value="1"/>
</dbReference>
<dbReference type="Gene3D" id="3.20.20.30">
    <property type="entry name" value="Luciferase-like domain"/>
    <property type="match status" value="1"/>
</dbReference>
<evidence type="ECO:0000256" key="1">
    <source>
        <dbReference type="ARBA" id="ARBA00022630"/>
    </source>
</evidence>
<evidence type="ECO:0000256" key="2">
    <source>
        <dbReference type="ARBA" id="ARBA00022643"/>
    </source>
</evidence>
<evidence type="ECO:0000313" key="7">
    <source>
        <dbReference type="Proteomes" id="UP001500879"/>
    </source>
</evidence>
<dbReference type="RefSeq" id="WP_344027067.1">
    <property type="nucleotide sequence ID" value="NZ_BAAABX010000048.1"/>
</dbReference>
<protein>
    <submittedName>
        <fullName evidence="6">LLM class flavin-dependent oxidoreductase</fullName>
    </submittedName>
</protein>
<dbReference type="InterPro" id="IPR036661">
    <property type="entry name" value="Luciferase-like_sf"/>
</dbReference>
<keyword evidence="7" id="KW-1185">Reference proteome</keyword>
<accession>A0ABN0YXQ6</accession>
<organism evidence="6 7">
    <name type="scientific">Streptomyces luteireticuli</name>
    <dbReference type="NCBI Taxonomy" id="173858"/>
    <lineage>
        <taxon>Bacteria</taxon>
        <taxon>Bacillati</taxon>
        <taxon>Actinomycetota</taxon>
        <taxon>Actinomycetes</taxon>
        <taxon>Kitasatosporales</taxon>
        <taxon>Streptomycetaceae</taxon>
        <taxon>Streptomyces</taxon>
    </lineage>
</organism>
<feature type="domain" description="Luciferase-like" evidence="5">
    <location>
        <begin position="9"/>
        <end position="230"/>
    </location>
</feature>
<comment type="caution">
    <text evidence="6">The sequence shown here is derived from an EMBL/GenBank/DDBJ whole genome shotgun (WGS) entry which is preliminary data.</text>
</comment>
<sequence length="297" mass="32649">MRHGVIVLPEKRWTEARKVWTRAEELGFDHAWTYDHLMWRWFREKPWFATMPTLTAAATATSRIGLGTMVASPGIRHPVAFAKEMMTLDDISGGRAICGIGAGAGGFDDDALGIPALPPRQKADRFGEFVELTDRLLREPETTYQGEWFTTTGARLHPGCVQRPRLPLAVAALGPRGIRLAARHADIWITIAWPGHGEPLPYQEAVPVVRQQSALLDKECEAIGRDPATVRRLVVTGAMIDGVLESVETHRDATGLFAGIGVTDLVVHWPRPDFPYQGSLSVLEDIAAEVLTPARPA</sequence>
<dbReference type="Proteomes" id="UP001500879">
    <property type="component" value="Unassembled WGS sequence"/>
</dbReference>
<dbReference type="EMBL" id="BAAABX010000048">
    <property type="protein sequence ID" value="GAA0418093.1"/>
    <property type="molecule type" value="Genomic_DNA"/>
</dbReference>
<reference evidence="6 7" key="1">
    <citation type="journal article" date="2019" name="Int. J. Syst. Evol. Microbiol.">
        <title>The Global Catalogue of Microorganisms (GCM) 10K type strain sequencing project: providing services to taxonomists for standard genome sequencing and annotation.</title>
        <authorList>
            <consortium name="The Broad Institute Genomics Platform"/>
            <consortium name="The Broad Institute Genome Sequencing Center for Infectious Disease"/>
            <person name="Wu L."/>
            <person name="Ma J."/>
        </authorList>
    </citation>
    <scope>NUCLEOTIDE SEQUENCE [LARGE SCALE GENOMIC DNA]</scope>
    <source>
        <strain evidence="6 7">JCM 4788</strain>
    </source>
</reference>
<evidence type="ECO:0000256" key="3">
    <source>
        <dbReference type="ARBA" id="ARBA00023002"/>
    </source>
</evidence>
<keyword evidence="1" id="KW-0285">Flavoprotein</keyword>
<dbReference type="InterPro" id="IPR011251">
    <property type="entry name" value="Luciferase-like_dom"/>
</dbReference>
<evidence type="ECO:0000259" key="5">
    <source>
        <dbReference type="Pfam" id="PF00296"/>
    </source>
</evidence>
<evidence type="ECO:0000256" key="4">
    <source>
        <dbReference type="ARBA" id="ARBA00023033"/>
    </source>
</evidence>
<dbReference type="SUPFAM" id="SSF51679">
    <property type="entry name" value="Bacterial luciferase-like"/>
    <property type="match status" value="1"/>
</dbReference>
<name>A0ABN0YXQ6_9ACTN</name>
<keyword evidence="3" id="KW-0560">Oxidoreductase</keyword>
<proteinExistence type="predicted"/>
<keyword evidence="2" id="KW-0288">FMN</keyword>
<evidence type="ECO:0000313" key="6">
    <source>
        <dbReference type="EMBL" id="GAA0418093.1"/>
    </source>
</evidence>